<feature type="binding site" evidence="7">
    <location>
        <position position="58"/>
    </location>
    <ligand>
        <name>ATP</name>
        <dbReference type="ChEBI" id="CHEBI:30616"/>
    </ligand>
</feature>
<evidence type="ECO:0000256" key="5">
    <source>
        <dbReference type="ARBA" id="ARBA00022777"/>
    </source>
</evidence>
<keyword evidence="6 7" id="KW-0067">ATP-binding</keyword>
<dbReference type="InterPro" id="IPR008271">
    <property type="entry name" value="Ser/Thr_kinase_AS"/>
</dbReference>
<feature type="domain" description="Protein kinase" evidence="9">
    <location>
        <begin position="29"/>
        <end position="292"/>
    </location>
</feature>
<dbReference type="PANTHER" id="PTHR43289:SF6">
    <property type="entry name" value="SERINE_THREONINE-PROTEIN KINASE NEKL-3"/>
    <property type="match status" value="1"/>
</dbReference>
<keyword evidence="2" id="KW-0723">Serine/threonine-protein kinase</keyword>
<evidence type="ECO:0000313" key="11">
    <source>
        <dbReference type="Proteomes" id="UP000287547"/>
    </source>
</evidence>
<accession>A0A428ZDB1</accession>
<dbReference type="PROSITE" id="PS00108">
    <property type="entry name" value="PROTEIN_KINASE_ST"/>
    <property type="match status" value="1"/>
</dbReference>
<dbReference type="Proteomes" id="UP000287547">
    <property type="component" value="Unassembled WGS sequence"/>
</dbReference>
<feature type="transmembrane region" description="Helical" evidence="8">
    <location>
        <begin position="405"/>
        <end position="422"/>
    </location>
</feature>
<organism evidence="10 11">
    <name type="scientific">Kibdelosporangium aridum</name>
    <dbReference type="NCBI Taxonomy" id="2030"/>
    <lineage>
        <taxon>Bacteria</taxon>
        <taxon>Bacillati</taxon>
        <taxon>Actinomycetota</taxon>
        <taxon>Actinomycetes</taxon>
        <taxon>Pseudonocardiales</taxon>
        <taxon>Pseudonocardiaceae</taxon>
        <taxon>Kibdelosporangium</taxon>
    </lineage>
</organism>
<keyword evidence="4 7" id="KW-0547">Nucleotide-binding</keyword>
<name>A0A428ZDB1_KIBAR</name>
<comment type="caution">
    <text evidence="10">The sequence shown here is derived from an EMBL/GenBank/DDBJ whole genome shotgun (WGS) entry which is preliminary data.</text>
</comment>
<feature type="transmembrane region" description="Helical" evidence="8">
    <location>
        <begin position="457"/>
        <end position="477"/>
    </location>
</feature>
<dbReference type="PROSITE" id="PS50011">
    <property type="entry name" value="PROTEIN_KINASE_DOM"/>
    <property type="match status" value="1"/>
</dbReference>
<dbReference type="PROSITE" id="PS00107">
    <property type="entry name" value="PROTEIN_KINASE_ATP"/>
    <property type="match status" value="1"/>
</dbReference>
<dbReference type="SUPFAM" id="SSF56112">
    <property type="entry name" value="Protein kinase-like (PK-like)"/>
    <property type="match status" value="1"/>
</dbReference>
<dbReference type="Gene3D" id="3.30.200.20">
    <property type="entry name" value="Phosphorylase Kinase, domain 1"/>
    <property type="match status" value="1"/>
</dbReference>
<evidence type="ECO:0000256" key="2">
    <source>
        <dbReference type="ARBA" id="ARBA00022527"/>
    </source>
</evidence>
<dbReference type="Gene3D" id="1.10.510.10">
    <property type="entry name" value="Transferase(Phosphotransferase) domain 1"/>
    <property type="match status" value="1"/>
</dbReference>
<dbReference type="SMART" id="SM00220">
    <property type="entry name" value="S_TKc"/>
    <property type="match status" value="1"/>
</dbReference>
<dbReference type="InterPro" id="IPR017441">
    <property type="entry name" value="Protein_kinase_ATP_BS"/>
</dbReference>
<feature type="transmembrane region" description="Helical" evidence="8">
    <location>
        <begin position="489"/>
        <end position="507"/>
    </location>
</feature>
<evidence type="ECO:0000256" key="3">
    <source>
        <dbReference type="ARBA" id="ARBA00022679"/>
    </source>
</evidence>
<dbReference type="EMBL" id="QHKI01000010">
    <property type="protein sequence ID" value="RSM85958.1"/>
    <property type="molecule type" value="Genomic_DNA"/>
</dbReference>
<evidence type="ECO:0000256" key="4">
    <source>
        <dbReference type="ARBA" id="ARBA00022741"/>
    </source>
</evidence>
<keyword evidence="3" id="KW-0808">Transferase</keyword>
<evidence type="ECO:0000256" key="8">
    <source>
        <dbReference type="SAM" id="Phobius"/>
    </source>
</evidence>
<keyword evidence="8" id="KW-0812">Transmembrane</keyword>
<keyword evidence="5" id="KW-0418">Kinase</keyword>
<sequence length="525" mass="57294">MPFLSCVDKVVRQQGKELTSVQRVVDGRYELVRPLGRGGMGEVWLGRDHRLDRDVAVKLLRPSSLPALADVDALISRFDREARLTAKLENPGVPAVYDTGTDNDDLYLVMQVIAGADLAEFQAENEPVPVSWVAAIGAQIAAVLGAAHAAGLIHRDLKPRNVMITDTGEIKVLDFGIALLRDPNMSRLTRTAEAVGTPAYMAPEQALHGQASPSSDLYSLGCVLYELLTGQYVFDAQTALGMMHRHLSDTPRPVLSLRPDADPALADLIARLLSKRVELRPASAHEVYEALLPLVTSDKPSSAAIPMDPTRPFRDTLSAPRPPAPVAAPSAGAVGVLDMPTMPALPVALPPPPPPLPSGARPVKMVPLDTPVRRIVEAYLLVWGSYEFLNPVIDLVMGAQVQQDAWIYMAVAGGMVALGLWLRRRRLQLRHFWSLGPFGERVQGPRPTKWGERTIEWLMIIAGIGLWCLFIGQMIVGTINGDTFMYIEAPPRAVVVCTGVLVPGLLMRQRRLGRPYPWSLRAPRA</sequence>
<dbReference type="OrthoDB" id="9762169at2"/>
<dbReference type="InterPro" id="IPR011009">
    <property type="entry name" value="Kinase-like_dom_sf"/>
</dbReference>
<dbReference type="EC" id="2.7.11.1" evidence="1"/>
<evidence type="ECO:0000313" key="10">
    <source>
        <dbReference type="EMBL" id="RSM85958.1"/>
    </source>
</evidence>
<dbReference type="AlphaFoldDB" id="A0A428ZDB1"/>
<keyword evidence="8" id="KW-1133">Transmembrane helix</keyword>
<dbReference type="PANTHER" id="PTHR43289">
    <property type="entry name" value="MITOGEN-ACTIVATED PROTEIN KINASE KINASE KINASE 20-RELATED"/>
    <property type="match status" value="1"/>
</dbReference>
<evidence type="ECO:0000259" key="9">
    <source>
        <dbReference type="PROSITE" id="PS50011"/>
    </source>
</evidence>
<dbReference type="Pfam" id="PF00069">
    <property type="entry name" value="Pkinase"/>
    <property type="match status" value="1"/>
</dbReference>
<dbReference type="CDD" id="cd14014">
    <property type="entry name" value="STKc_PknB_like"/>
    <property type="match status" value="1"/>
</dbReference>
<evidence type="ECO:0000256" key="1">
    <source>
        <dbReference type="ARBA" id="ARBA00012513"/>
    </source>
</evidence>
<dbReference type="GO" id="GO:0005524">
    <property type="term" value="F:ATP binding"/>
    <property type="evidence" value="ECO:0007669"/>
    <property type="project" value="UniProtKB-UniRule"/>
</dbReference>
<dbReference type="InterPro" id="IPR000719">
    <property type="entry name" value="Prot_kinase_dom"/>
</dbReference>
<evidence type="ECO:0000256" key="7">
    <source>
        <dbReference type="PROSITE-ProRule" id="PRU10141"/>
    </source>
</evidence>
<keyword evidence="8" id="KW-0472">Membrane</keyword>
<evidence type="ECO:0000256" key="6">
    <source>
        <dbReference type="ARBA" id="ARBA00022840"/>
    </source>
</evidence>
<protein>
    <recommendedName>
        <fullName evidence="1">non-specific serine/threonine protein kinase</fullName>
        <ecNumber evidence="1">2.7.11.1</ecNumber>
    </recommendedName>
</protein>
<reference evidence="10 11" key="1">
    <citation type="submission" date="2018-05" db="EMBL/GenBank/DDBJ databases">
        <title>Evolution of GPA BGCs.</title>
        <authorList>
            <person name="Waglechner N."/>
            <person name="Wright G.D."/>
        </authorList>
    </citation>
    <scope>NUCLEOTIDE SEQUENCE [LARGE SCALE GENOMIC DNA]</scope>
    <source>
        <strain evidence="10 11">A82846</strain>
    </source>
</reference>
<dbReference type="GO" id="GO:0004674">
    <property type="term" value="F:protein serine/threonine kinase activity"/>
    <property type="evidence" value="ECO:0007669"/>
    <property type="project" value="UniProtKB-KW"/>
</dbReference>
<gene>
    <name evidence="10" type="ORF">DMH04_14860</name>
</gene>
<proteinExistence type="predicted"/>